<dbReference type="SUPFAM" id="SSF52777">
    <property type="entry name" value="CoA-dependent acyltransferases"/>
    <property type="match status" value="8"/>
</dbReference>
<evidence type="ECO:0000256" key="3">
    <source>
        <dbReference type="ARBA" id="ARBA00022553"/>
    </source>
</evidence>
<dbReference type="InterPro" id="IPR001031">
    <property type="entry name" value="Thioesterase"/>
</dbReference>
<protein>
    <submittedName>
        <fullName evidence="6">Amino acid adenylation domain-containing protein</fullName>
    </submittedName>
</protein>
<dbReference type="SUPFAM" id="SSF47336">
    <property type="entry name" value="ACP-like"/>
    <property type="match status" value="4"/>
</dbReference>
<dbReference type="Gene3D" id="3.30.300.30">
    <property type="match status" value="4"/>
</dbReference>
<evidence type="ECO:0000256" key="4">
    <source>
        <dbReference type="SAM" id="MobiDB-lite"/>
    </source>
</evidence>
<name>A0ABV2WI70_9NOCA</name>
<evidence type="ECO:0000259" key="5">
    <source>
        <dbReference type="PROSITE" id="PS50075"/>
    </source>
</evidence>
<dbReference type="CDD" id="cd17646">
    <property type="entry name" value="A_NRPS_AB3403-like"/>
    <property type="match status" value="1"/>
</dbReference>
<dbReference type="NCBIfam" id="TIGR01733">
    <property type="entry name" value="AA-adenyl-dom"/>
    <property type="match status" value="4"/>
</dbReference>
<feature type="region of interest" description="Disordered" evidence="4">
    <location>
        <begin position="965"/>
        <end position="984"/>
    </location>
</feature>
<dbReference type="Pfam" id="PF00668">
    <property type="entry name" value="Condensation"/>
    <property type="match status" value="4"/>
</dbReference>
<gene>
    <name evidence="6" type="ORF">ABZ510_01795</name>
</gene>
<dbReference type="Pfam" id="PF00550">
    <property type="entry name" value="PP-binding"/>
    <property type="match status" value="4"/>
</dbReference>
<dbReference type="PROSITE" id="PS00012">
    <property type="entry name" value="PHOSPHOPANTETHEINE"/>
    <property type="match status" value="4"/>
</dbReference>
<dbReference type="InterPro" id="IPR045851">
    <property type="entry name" value="AMP-bd_C_sf"/>
</dbReference>
<dbReference type="InterPro" id="IPR020802">
    <property type="entry name" value="TesA-like"/>
</dbReference>
<dbReference type="Gene3D" id="2.30.38.10">
    <property type="entry name" value="Luciferase, Domain 3"/>
    <property type="match status" value="4"/>
</dbReference>
<dbReference type="PROSITE" id="PS00455">
    <property type="entry name" value="AMP_BINDING"/>
    <property type="match status" value="4"/>
</dbReference>
<dbReference type="Pfam" id="PF00501">
    <property type="entry name" value="AMP-binding"/>
    <property type="match status" value="4"/>
</dbReference>
<dbReference type="InterPro" id="IPR020845">
    <property type="entry name" value="AMP-binding_CS"/>
</dbReference>
<evidence type="ECO:0000313" key="6">
    <source>
        <dbReference type="EMBL" id="MEU1950570.1"/>
    </source>
</evidence>
<dbReference type="InterPro" id="IPR029058">
    <property type="entry name" value="AB_hydrolase_fold"/>
</dbReference>
<dbReference type="InterPro" id="IPR001242">
    <property type="entry name" value="Condensation_dom"/>
</dbReference>
<reference evidence="6 7" key="1">
    <citation type="submission" date="2024-06" db="EMBL/GenBank/DDBJ databases">
        <title>The Natural Products Discovery Center: Release of the First 8490 Sequenced Strains for Exploring Actinobacteria Biosynthetic Diversity.</title>
        <authorList>
            <person name="Kalkreuter E."/>
            <person name="Kautsar S.A."/>
            <person name="Yang D."/>
            <person name="Bader C.D."/>
            <person name="Teijaro C.N."/>
            <person name="Fluegel L."/>
            <person name="Davis C.M."/>
            <person name="Simpson J.R."/>
            <person name="Lauterbach L."/>
            <person name="Steele A.D."/>
            <person name="Gui C."/>
            <person name="Meng S."/>
            <person name="Li G."/>
            <person name="Viehrig K."/>
            <person name="Ye F."/>
            <person name="Su P."/>
            <person name="Kiefer A.F."/>
            <person name="Nichols A."/>
            <person name="Cepeda A.J."/>
            <person name="Yan W."/>
            <person name="Fan B."/>
            <person name="Jiang Y."/>
            <person name="Adhikari A."/>
            <person name="Zheng C.-J."/>
            <person name="Schuster L."/>
            <person name="Cowan T.M."/>
            <person name="Smanski M.J."/>
            <person name="Chevrette M.G."/>
            <person name="De Carvalho L.P.S."/>
            <person name="Shen B."/>
        </authorList>
    </citation>
    <scope>NUCLEOTIDE SEQUENCE [LARGE SCALE GENOMIC DNA]</scope>
    <source>
        <strain evidence="6 7">NPDC019708</strain>
    </source>
</reference>
<dbReference type="SUPFAM" id="SSF53474">
    <property type="entry name" value="alpha/beta-Hydrolases"/>
    <property type="match status" value="1"/>
</dbReference>
<proteinExistence type="predicted"/>
<dbReference type="PANTHER" id="PTHR45527">
    <property type="entry name" value="NONRIBOSOMAL PEPTIDE SYNTHETASE"/>
    <property type="match status" value="1"/>
</dbReference>
<dbReference type="InterPro" id="IPR020806">
    <property type="entry name" value="PKS_PP-bd"/>
</dbReference>
<dbReference type="InterPro" id="IPR006162">
    <property type="entry name" value="Ppantetheine_attach_site"/>
</dbReference>
<sequence length="4512" mass="483647">MRSSATGVDSSSSAEVSAEPFPLTPAQTAMWYAQRIQPEIPLVVVEYVKFHGDLDPGLLLYAIERFGVETEVGLQRIVQIDGVPHQVVDPAARPGWARLDLRSEADPDAAALAWMKNDARTPVDFDSDSLVFNAVLRTGDRDYIWYSRAHHIVIDGYAAMNALVRTAEIYTAYYESREPTVSRATPLAELYAGEREYRNTQRFTNDRVYWSEILDGAGEVVSLSTVANPPATADAGRRLATAVLSEATEASVAAAATQRNATDPILYAAAMACYVRSMTGENDVVLSLPVSARTTVSLRRSAGVVSNVVPLRIRFEPGTTVEDVVRVVERQITGALRHQRYRHDDIRRDCGYDRDTRGFFGPMINIMLFSKPLRFAECEVSVHVLATGPVEDLSVNLYNGDGGRVHLDFEANPLLYSDDEVAAHHRRFLGFLDRFLTTGADTPVRELPVLTDAEQRQVLHTWNDTAAEIHTGTLAGIFADRVRHCPDSVAVEFEGAALTYRELDARANRLARKLIAAGAGPEQVVGLCLRRSIELVVAMYAVIKAGAAYLPLDPEHPVARLAGIVDRARPVALLVAIRDGLELPGNAELLAVDTADLSGFDPAPVTDADRISPLRGDHLAYLLYTSGSTGAPKGVGITHAAIVNRLRWMQHQYPLDHTDAVLQKTPATFDVSVWEFFWPLQTGARLVVARPDGHRDPAYLAGVIREKGITTAHFVPSMLSVFVTDTEVGDCASLRRVFCSGEALPPATVRDFHAALPGPDLHNLYGPTEAAVDVTYWHCPPDPESVPIGSPVWNTRTYVLDAALRPVPPGAVGELYLAGVQLARGYLGQAPLTAERFVADPFTPGARMYRTGDLARWQLGSAGSRRGVLEYLGRTDFQVKIRGLRIELGEIESALLADERIARAVCVAHRTPAGDRLAAYVVARGGAALEPDAVRAELARALPGYMVPATVTVLDELPLNSNGKIDRAALPAPGPTEQRARTAPRNEVEEVLATIFAELLGVPEIGIEDGFFELGGNSLVAARAVARINTALGTALTIRDLFEAGTIVELTDRFSVREPDLASPQLVPMVRPERIPLSPAQQRLWILNRFAEHAAAYNMPLAVRLDGILDIEALQAALLDVLERHESLRTTFPESGDGPYQRIHPAAAAGLSLEVIEADSARITGLAAEFVSRPFDLRTEFPVRVALYALDDDSHVLVLVLHHICGDGWSVAPLARDLTTAVEARVAGRAPQWTPLPVQYADFALWQRELLGEESDPGSALSRQITHWRAELAGLPDQLDLPLDRPRPARRSTGGGRVSFTIPAGTRRAAAELAVARGASMFMVVHAALATLLARICGSTDIVIGTPIAGRTDPALDELVGMFVNTLVLRTEVDPGADFDRMLDIVRETDLNAFANADVPFERLVEVVNPERSGARHPLFQVMLSYDNAGELELALPGVRTEILPLDGAIAKFDLQLEIHDDNAGGELHAEIGYATDLFDERTVAAIARRFVAVLDAAVGNPRRPVGDIEVLERRERGNLVPLAGGPAEPPVLLADLFGRSAVKDPDGVAVRYRGRDTTYRELDERANRLARLLIEQGAGPETVVALALPRGLDAITAVWAVAKTGAAYVPVDPGYPADRIAHMLTDSGARLGVTGREQVAALAEVPGAVESWLILGSPDVEIDCASVSAAPITDADRIAPLRTAHPAYLIYTSGSTGTPKAVVVTHAGLASFAAEQCYLFGVTPAARTLHFSSPSFDASVLELLLGFVCGATVVIAPPDVYGGAELAGLLRAEAVTHAFVTPAALGTVDPSGLAQLRSVMVGGEACSPELVAAWADRYRMHNMYGPSEATVAATMSGPMRPGRPVPLGHPVRGMRLFLLDSRLRPVPPGTPGELYVSGPGVARGYLGRHGLTAARFVASPYGRRGERMYRTGDLVVADRTGRLRFLGRADDQVKLRGFRIELSEIDHVLRGHPGVRSALTVVHTDAHARQRLAAYLVADRTVDPAAVRAAVRGQLPAYMVPDAVTVLPEFPKTPAGKLDRKALPEPVFLNTGTTSRAPATEAERRVAEVFSEVLGCAVTGAEDPFFDLGGNSLLATRLVGELYDRFGVDLPVRTVFEAPTVAALTEELLRTPATARVPLTAYDPRPARLPLSLPQQRLWFLNRFAPESSAYNIAFVLDIDGALDVPALRAALGDIVERHEVLRTVFPADGDGAQQRILPAAWALPTLEVQETDHAGADAALRETATTGFDLTVGTPLRATLLRTGTDRYRLGVVLHHIAADGWSMGPLIRDLALAYQARRAGAAPQWSPLPVQYADFGLWQREHLGSETDPDSLAARQLGYWRDQLAGLPDELPLPYDRPRPAEPEQTAASVRRRIPEPVRAALVDLAHAEGVSPFMLLRSALAVLLRAVTGGRDIAIGTPVAGRTDSRLGELVGMFVNTLVLRSPVDPARSFADLLRGDRDTELAALAHADIPFEQVVAALGHDPRATARHPLFQVALTVQDTPVPDLALPGLAVRAAPLDIARAKFDLELRAGDLTDGDLEFVYADELFDAATVETLADRFLRVLAAIGARPTVPVGDIDTRTDAERHTLCPARGPAPGIPRTLGALFGATALAHGPRPALYEDETVLTYADLDRRANRLARALIRRGLGTGDKVALGLTRSADSVTTMLAVAKSGAAFVPVDPNYPAERVAHMLADSGCSVGITRSGYAERLRAAGGGEIDWLLLDSPAGRSEIGGEAAGPVSDGDRLRPVRITDAAYLIYTSGSTGKPKGVTATHGALADLADEFRDRLAVNPAARTMHFSSPSFDAAVLDLLLAIGAGAAMVIVPPEVYGGDELGEFMTRTGITHTFITPAALATIDHERWPLPALRGLMVGGENVGPELVSRWAPGRRMFNAYGPTETTVVVSVTPIAAGHPAGLGDLIRGTRALVLDERLRPVPAGVPGELYLGGPGLARGYHERSGLTAARFVADPYGLPGARLYRSGDVVRWSRHGGLRYLGRSDNQVKMRGFRIELGEIAGALTAHPAVHFAHVEVRRLGDSDRLVAFIHPADPARRPEPEELRDHLSGRLPRHMIPAAFTLLDEIPLTPVGKLDTAALPEPRALSATASGRTLGSDTERQVAAIMGELVGVTITDAEESFFDIGGNSLLATQLVGRLDAATGVRLPVRAVFAAPTVAELAARLDGESAGTGTALMRRERPERIPLSPAQQRLWFLNRFGGSDTAGGAYNIPVVLRLRGPLDHAALRGALHRVQEQHETLRTVFPEIDGEPVQRVLDAADAAVTLHAPVAGDAGHGAAIERFITPGFDLSTEIPLRAALFVVAPDEHILVLVVHHIAMDGWSLEPLAADVATAYRAIRLGARPDADPEQLQYVDYTLWQRELLGSEDDPASPIRRQLDYWRTRLEGLPELLAVPADRPRPPVPSYRGGTVEERVDAGVHRELRGLAARHNVSLFMVLHAALAVLLHRMTGVGDIAVGTPVAGRGRPELDRMIGMFVNTLVLRTPVAHHDRFTDLLDTVRDTDLDAFGHAELPFERLVEVLNPVRSQAHHPLFQVMLSVRDEPVRALELPGLSIEAMDIDAGIAKFDLQFTLTECRGADRSPDGIGVAVNYSGDLFDEPTAARLGRRLVRLLGAIAADPAVVIGDLELLEPAEWSALAPLRRADPDQPCTLAEVFAAAVHVDRQAVALAGAGVEVTYDALDRWSNRLARVLVGYGVGPETLVALGIPRTVESVATVLAVTKTGAAFVPVDPGYPAARITHMLSDSGAALGLTLAEYREQLPEGAHWLALDDAEVREQVLRASSAPLTDADRITPLRMDNPAYVIYTSGSTGTPKGVVVTHRGLSNFAAETAHRFDVRPDSRILHFATPSFDAAMLDLLFALGGAATLVLTPPGVVGGAELARVLVAERITHAFITTAALATVDPEGVTDFQHVLVGGEALPAEVVARWAPGRNLHNVYGPTETTIVTVMSPPLVPGGPIPIGEPIRGVAAMVLDARLRPAPLGVTGELYLAGGALARGYHDRPGLTAQRFVANPFGKPGERMYRTGDLVRIRTARDGGPGDIEYVGRTDHQVKIRGFRIELGEIDAALSRHPAVEFSYTAGHRTAAGATALVSYVKAAAGATAAELTAHVSELVPNYMVPQSIMLIDRLPLTPVGKLDRSALPEPVFTAAEGYRAPANPVEAALCEIFAEVLGVDRVGAGDGFFELGGNSLLATKVVGRAREAGYDLPMQLLFGESTPAALAARLGDGTAADAMRLALAPLLPLRPGTGTGRPPLFCVHPAIGLSWCYAGLLAELPADQPVYGLQAPQASGEPGFGSIGEAAERYIAHIRTVQPHGPYQLLGWSLGGLIAHEIAVRLQAAGEEVALLTMLDSYRLSDDLATEAVPGVAEILGEFGGDLVADGAEPTLAEAAELLRSRPGPFAALTVDHLERLYAGYADGTVQANGFRPGVFDGDLLFFAAGTDPVNLAAPDRRPEAWRSFVTGAVRAWELACTHAEMTTPESLAVLGPVLREHLRGAATTSQPGIETKENAR</sequence>
<dbReference type="EMBL" id="JBEYBF010000001">
    <property type="protein sequence ID" value="MEU1950570.1"/>
    <property type="molecule type" value="Genomic_DNA"/>
</dbReference>
<dbReference type="Pfam" id="PF00975">
    <property type="entry name" value="Thioesterase"/>
    <property type="match status" value="1"/>
</dbReference>
<dbReference type="SUPFAM" id="SSF56801">
    <property type="entry name" value="Acetyl-CoA synthetase-like"/>
    <property type="match status" value="4"/>
</dbReference>
<feature type="domain" description="Carrier" evidence="5">
    <location>
        <begin position="2038"/>
        <end position="2113"/>
    </location>
</feature>
<dbReference type="Gene3D" id="3.30.559.30">
    <property type="entry name" value="Nonribosomal peptide synthetase, condensation domain"/>
    <property type="match status" value="4"/>
</dbReference>
<dbReference type="InterPro" id="IPR036736">
    <property type="entry name" value="ACP-like_sf"/>
</dbReference>
<feature type="domain" description="Carrier" evidence="5">
    <location>
        <begin position="983"/>
        <end position="1058"/>
    </location>
</feature>
<dbReference type="InterPro" id="IPR025110">
    <property type="entry name" value="AMP-bd_C"/>
</dbReference>
<dbReference type="InterPro" id="IPR023213">
    <property type="entry name" value="CAT-like_dom_sf"/>
</dbReference>
<dbReference type="Gene3D" id="3.30.559.10">
    <property type="entry name" value="Chloramphenicol acetyltransferase-like domain"/>
    <property type="match status" value="4"/>
</dbReference>
<feature type="domain" description="Carrier" evidence="5">
    <location>
        <begin position="3094"/>
        <end position="3169"/>
    </location>
</feature>
<evidence type="ECO:0000256" key="1">
    <source>
        <dbReference type="ARBA" id="ARBA00001957"/>
    </source>
</evidence>
<dbReference type="PANTHER" id="PTHR45527:SF1">
    <property type="entry name" value="FATTY ACID SYNTHASE"/>
    <property type="match status" value="1"/>
</dbReference>
<evidence type="ECO:0000256" key="2">
    <source>
        <dbReference type="ARBA" id="ARBA00022450"/>
    </source>
</evidence>
<accession>A0ABV2WI70</accession>
<keyword evidence="3" id="KW-0597">Phosphoprotein</keyword>
<dbReference type="RefSeq" id="WP_356954446.1">
    <property type="nucleotide sequence ID" value="NZ_JBEYBD010000002.1"/>
</dbReference>
<organism evidence="6 7">
    <name type="scientific">Nocardia rhamnosiphila</name>
    <dbReference type="NCBI Taxonomy" id="426716"/>
    <lineage>
        <taxon>Bacteria</taxon>
        <taxon>Bacillati</taxon>
        <taxon>Actinomycetota</taxon>
        <taxon>Actinomycetes</taxon>
        <taxon>Mycobacteriales</taxon>
        <taxon>Nocardiaceae</taxon>
        <taxon>Nocardia</taxon>
    </lineage>
</organism>
<feature type="region of interest" description="Disordered" evidence="4">
    <location>
        <begin position="2334"/>
        <end position="2353"/>
    </location>
</feature>
<dbReference type="InterPro" id="IPR010071">
    <property type="entry name" value="AA_adenyl_dom"/>
</dbReference>
<dbReference type="PROSITE" id="PS50075">
    <property type="entry name" value="CARRIER"/>
    <property type="match status" value="4"/>
</dbReference>
<dbReference type="InterPro" id="IPR000873">
    <property type="entry name" value="AMP-dep_synth/lig_dom"/>
</dbReference>
<dbReference type="Pfam" id="PF13193">
    <property type="entry name" value="AMP-binding_C"/>
    <property type="match status" value="4"/>
</dbReference>
<dbReference type="NCBIfam" id="NF003417">
    <property type="entry name" value="PRK04813.1"/>
    <property type="match status" value="4"/>
</dbReference>
<comment type="cofactor">
    <cofactor evidence="1">
        <name>pantetheine 4'-phosphate</name>
        <dbReference type="ChEBI" id="CHEBI:47942"/>
    </cofactor>
</comment>
<evidence type="ECO:0000313" key="7">
    <source>
        <dbReference type="Proteomes" id="UP001550628"/>
    </source>
</evidence>
<dbReference type="SMART" id="SM00824">
    <property type="entry name" value="PKS_TE"/>
    <property type="match status" value="1"/>
</dbReference>
<comment type="caution">
    <text evidence="6">The sequence shown here is derived from an EMBL/GenBank/DDBJ whole genome shotgun (WGS) entry which is preliminary data.</text>
</comment>
<keyword evidence="2" id="KW-0596">Phosphopantetheine</keyword>
<dbReference type="SMART" id="SM00823">
    <property type="entry name" value="PKS_PP"/>
    <property type="match status" value="4"/>
</dbReference>
<dbReference type="CDD" id="cd19540">
    <property type="entry name" value="LCL_NRPS-like"/>
    <property type="match status" value="3"/>
</dbReference>
<dbReference type="Gene3D" id="3.40.50.980">
    <property type="match status" value="8"/>
</dbReference>
<keyword evidence="7" id="KW-1185">Reference proteome</keyword>
<dbReference type="Gene3D" id="3.40.50.1820">
    <property type="entry name" value="alpha/beta hydrolase"/>
    <property type="match status" value="1"/>
</dbReference>
<dbReference type="Proteomes" id="UP001550628">
    <property type="component" value="Unassembled WGS sequence"/>
</dbReference>
<dbReference type="InterPro" id="IPR009081">
    <property type="entry name" value="PP-bd_ACP"/>
</dbReference>
<feature type="domain" description="Carrier" evidence="5">
    <location>
        <begin position="4155"/>
        <end position="4229"/>
    </location>
</feature>
<dbReference type="Gene3D" id="1.10.1200.10">
    <property type="entry name" value="ACP-like"/>
    <property type="match status" value="3"/>
</dbReference>